<name>A0A1G9AWU4_ACTMZ</name>
<evidence type="ECO:0000256" key="2">
    <source>
        <dbReference type="ARBA" id="ARBA00001946"/>
    </source>
</evidence>
<dbReference type="EMBL" id="FNFM01000006">
    <property type="protein sequence ID" value="SDK31180.1"/>
    <property type="molecule type" value="Genomic_DNA"/>
</dbReference>
<evidence type="ECO:0000256" key="4">
    <source>
        <dbReference type="ARBA" id="ARBA00022801"/>
    </source>
</evidence>
<sequence length="236" mass="25456">MNEEHGPLIDSNELPAWLRPLVERTAEVDANSLGWLRPPDREAVRPAAVLILFGEEPGRDDGPDVLLLRRAENLNSHPGQVAFPGGATDDGDEGPVDTALREAIEEVGVLPSGITPVATLPELYLAHSDFRVTPVLAHWHDPGPVEAVDPAETAAVARVPISMLTRPNNRLNVRIGGRTTPAFLVPGMLVWGFTGGLLDGVLDLAGWSREWNRGDVRELSEAWQAAVDIDDPGFGQ</sequence>
<dbReference type="Pfam" id="PF00293">
    <property type="entry name" value="NUDIX"/>
    <property type="match status" value="1"/>
</dbReference>
<evidence type="ECO:0000256" key="3">
    <source>
        <dbReference type="ARBA" id="ARBA00022723"/>
    </source>
</evidence>
<dbReference type="AlphaFoldDB" id="A0A1G9AWU4"/>
<dbReference type="PROSITE" id="PS51462">
    <property type="entry name" value="NUDIX"/>
    <property type="match status" value="1"/>
</dbReference>
<keyword evidence="4" id="KW-0378">Hydrolase</keyword>
<feature type="domain" description="Nudix hydrolase" evidence="8">
    <location>
        <begin position="43"/>
        <end position="184"/>
    </location>
</feature>
<evidence type="ECO:0000256" key="1">
    <source>
        <dbReference type="ARBA" id="ARBA00001936"/>
    </source>
</evidence>
<comment type="cofactor">
    <cofactor evidence="2">
        <name>Mg(2+)</name>
        <dbReference type="ChEBI" id="CHEBI:18420"/>
    </cofactor>
</comment>
<organism evidence="9 10">
    <name type="scientific">Actinopolyspora mzabensis</name>
    <dbReference type="NCBI Taxonomy" id="995066"/>
    <lineage>
        <taxon>Bacteria</taxon>
        <taxon>Bacillati</taxon>
        <taxon>Actinomycetota</taxon>
        <taxon>Actinomycetes</taxon>
        <taxon>Actinopolysporales</taxon>
        <taxon>Actinopolysporaceae</taxon>
        <taxon>Actinopolyspora</taxon>
    </lineage>
</organism>
<evidence type="ECO:0000313" key="10">
    <source>
        <dbReference type="Proteomes" id="UP000199213"/>
    </source>
</evidence>
<keyword evidence="5" id="KW-0460">Magnesium</keyword>
<dbReference type="SUPFAM" id="SSF55811">
    <property type="entry name" value="Nudix"/>
    <property type="match status" value="1"/>
</dbReference>
<dbReference type="Gene3D" id="3.90.79.10">
    <property type="entry name" value="Nucleoside Triphosphate Pyrophosphohydrolase"/>
    <property type="match status" value="1"/>
</dbReference>
<evidence type="ECO:0000259" key="8">
    <source>
        <dbReference type="PROSITE" id="PS51462"/>
    </source>
</evidence>
<keyword evidence="3" id="KW-0479">Metal-binding</keyword>
<evidence type="ECO:0000256" key="5">
    <source>
        <dbReference type="ARBA" id="ARBA00022842"/>
    </source>
</evidence>
<feature type="region of interest" description="Disordered" evidence="7">
    <location>
        <begin position="77"/>
        <end position="96"/>
    </location>
</feature>
<accession>A0A1G9AWU4</accession>
<comment type="cofactor">
    <cofactor evidence="1">
        <name>Mn(2+)</name>
        <dbReference type="ChEBI" id="CHEBI:29035"/>
    </cofactor>
</comment>
<evidence type="ECO:0000256" key="7">
    <source>
        <dbReference type="SAM" id="MobiDB-lite"/>
    </source>
</evidence>
<dbReference type="PANTHER" id="PTHR12992:SF11">
    <property type="entry name" value="MITOCHONDRIAL COENZYME A DIPHOSPHATASE NUDT8"/>
    <property type="match status" value="1"/>
</dbReference>
<protein>
    <submittedName>
        <fullName evidence="9">NUDIX domain-containing protein</fullName>
    </submittedName>
</protein>
<dbReference type="Proteomes" id="UP000199213">
    <property type="component" value="Unassembled WGS sequence"/>
</dbReference>
<dbReference type="InterPro" id="IPR000086">
    <property type="entry name" value="NUDIX_hydrolase_dom"/>
</dbReference>
<dbReference type="OrthoDB" id="9802805at2"/>
<dbReference type="InterPro" id="IPR015797">
    <property type="entry name" value="NUDIX_hydrolase-like_dom_sf"/>
</dbReference>
<dbReference type="GO" id="GO:0010945">
    <property type="term" value="F:coenzyme A diphosphatase activity"/>
    <property type="evidence" value="ECO:0007669"/>
    <property type="project" value="InterPro"/>
</dbReference>
<dbReference type="CDD" id="cd03426">
    <property type="entry name" value="NUDIX_CoAse_Nudt7"/>
    <property type="match status" value="1"/>
</dbReference>
<keyword evidence="10" id="KW-1185">Reference proteome</keyword>
<keyword evidence="6" id="KW-0464">Manganese</keyword>
<dbReference type="InterPro" id="IPR045121">
    <property type="entry name" value="CoAse"/>
</dbReference>
<gene>
    <name evidence="9" type="ORF">SAMN04487820_106266</name>
</gene>
<evidence type="ECO:0000313" key="9">
    <source>
        <dbReference type="EMBL" id="SDK31180.1"/>
    </source>
</evidence>
<evidence type="ECO:0000256" key="6">
    <source>
        <dbReference type="ARBA" id="ARBA00023211"/>
    </source>
</evidence>
<reference evidence="10" key="1">
    <citation type="submission" date="2016-10" db="EMBL/GenBank/DDBJ databases">
        <authorList>
            <person name="Varghese N."/>
            <person name="Submissions S."/>
        </authorList>
    </citation>
    <scope>NUCLEOTIDE SEQUENCE [LARGE SCALE GENOMIC DNA]</scope>
    <source>
        <strain evidence="10">DSM 45460</strain>
    </source>
</reference>
<dbReference type="RefSeq" id="WP_092628214.1">
    <property type="nucleotide sequence ID" value="NZ_FNFM01000006.1"/>
</dbReference>
<dbReference type="PANTHER" id="PTHR12992">
    <property type="entry name" value="NUDIX HYDROLASE"/>
    <property type="match status" value="1"/>
</dbReference>
<dbReference type="GO" id="GO:0046872">
    <property type="term" value="F:metal ion binding"/>
    <property type="evidence" value="ECO:0007669"/>
    <property type="project" value="UniProtKB-KW"/>
</dbReference>
<proteinExistence type="predicted"/>